<dbReference type="NCBIfam" id="TIGR01845">
    <property type="entry name" value="outer_NodT"/>
    <property type="match status" value="1"/>
</dbReference>
<comment type="subcellular location">
    <subcellularLocation>
        <location evidence="2">Cell membrane</location>
        <topology evidence="2">Lipid-anchor</topology>
    </subcellularLocation>
</comment>
<keyword evidence="2" id="KW-1134">Transmembrane beta strand</keyword>
<name>A0A7V6A3D2_9BACT</name>
<dbReference type="AlphaFoldDB" id="A0A7V6A3D2"/>
<keyword evidence="3" id="KW-0175">Coiled coil</keyword>
<comment type="similarity">
    <text evidence="1 2">Belongs to the outer membrane factor (OMF) (TC 1.B.17) family.</text>
</comment>
<evidence type="ECO:0000256" key="5">
    <source>
        <dbReference type="SAM" id="Phobius"/>
    </source>
</evidence>
<proteinExistence type="inferred from homology"/>
<accession>A0A7V6A3D2</accession>
<dbReference type="PANTHER" id="PTHR30203:SF25">
    <property type="entry name" value="OUTER MEMBRANE PROTEIN-RELATED"/>
    <property type="match status" value="1"/>
</dbReference>
<keyword evidence="2 5" id="KW-0472">Membrane</keyword>
<evidence type="ECO:0000313" key="6">
    <source>
        <dbReference type="EMBL" id="HHS29395.1"/>
    </source>
</evidence>
<keyword evidence="5" id="KW-1133">Transmembrane helix</keyword>
<dbReference type="SUPFAM" id="SSF56954">
    <property type="entry name" value="Outer membrane efflux proteins (OEP)"/>
    <property type="match status" value="1"/>
</dbReference>
<evidence type="ECO:0000256" key="1">
    <source>
        <dbReference type="ARBA" id="ARBA00007613"/>
    </source>
</evidence>
<dbReference type="Gene3D" id="1.20.1600.10">
    <property type="entry name" value="Outer membrane efflux proteins (OEP)"/>
    <property type="match status" value="1"/>
</dbReference>
<feature type="region of interest" description="Disordered" evidence="4">
    <location>
        <begin position="506"/>
        <end position="538"/>
    </location>
</feature>
<keyword evidence="2 5" id="KW-0812">Transmembrane</keyword>
<sequence length="538" mass="59351">MSGLPNLGVVRLWFICVFLFLFSGCMKVGPNYQRPDTKLEPAWQEAGDKQVSSSPADYRTWWRAFNDPALDRLIMEAYRENLNLRVAGVRVLEAWAQLGVATGQLYPQAQQLTGSAVRVHESAGVPISGTSLTAPRFKGLLYWQSQLGVTASWEIDFWGKFRRAIESADASVQASVANYDSTLVTLTANVANFYITIRTLEKRLDIARENVKTQRQSLEIAQARFEGGATSQRDVEQARAVLASTQATVPVLLTQLRQAQDALSVLLGKPPSREIEQLTGPKALIPAPPPQVVVGIPADLLRRRPDVRAAEYNAMAQCAQIGVARAQIFPAFSLTGSFGPYSTDVGRNTLGEMFRWANRQGSVGPGVTWNILNYGRLRNAVRVEDARFQELLIAYQNTVLSAQQDVEDNLMAFLRNQEQAEFLKVSAEAAKNSLDLAVIQYREGITDFTTVLTAQQSLLSAQDSLAAAQGSIASSLVGVYRALGGGWEIREGQDFVPVQTREEMRSRTKWGKILTPPSGPPPTPEQEQHKGFIRPPQF</sequence>
<dbReference type="EMBL" id="DTGR01000109">
    <property type="protein sequence ID" value="HHS29395.1"/>
    <property type="molecule type" value="Genomic_DNA"/>
</dbReference>
<gene>
    <name evidence="6" type="ORF">ENV52_06805</name>
</gene>
<dbReference type="PANTHER" id="PTHR30203">
    <property type="entry name" value="OUTER MEMBRANE CATION EFFLUX PROTEIN"/>
    <property type="match status" value="1"/>
</dbReference>
<evidence type="ECO:0000256" key="2">
    <source>
        <dbReference type="RuleBase" id="RU362097"/>
    </source>
</evidence>
<dbReference type="GO" id="GO:0005886">
    <property type="term" value="C:plasma membrane"/>
    <property type="evidence" value="ECO:0007669"/>
    <property type="project" value="UniProtKB-SubCell"/>
</dbReference>
<evidence type="ECO:0000256" key="3">
    <source>
        <dbReference type="SAM" id="Coils"/>
    </source>
</evidence>
<comment type="caution">
    <text evidence="6">The sequence shown here is derived from an EMBL/GenBank/DDBJ whole genome shotgun (WGS) entry which is preliminary data.</text>
</comment>
<organism evidence="6">
    <name type="scientific">Desulfobacca acetoxidans</name>
    <dbReference type="NCBI Taxonomy" id="60893"/>
    <lineage>
        <taxon>Bacteria</taxon>
        <taxon>Pseudomonadati</taxon>
        <taxon>Thermodesulfobacteriota</taxon>
        <taxon>Desulfobaccia</taxon>
        <taxon>Desulfobaccales</taxon>
        <taxon>Desulfobaccaceae</taxon>
        <taxon>Desulfobacca</taxon>
    </lineage>
</organism>
<dbReference type="InterPro" id="IPR003423">
    <property type="entry name" value="OMP_efflux"/>
</dbReference>
<keyword evidence="2" id="KW-0449">Lipoprotein</keyword>
<feature type="coiled-coil region" evidence="3">
    <location>
        <begin position="197"/>
        <end position="224"/>
    </location>
</feature>
<dbReference type="GO" id="GO:0015562">
    <property type="term" value="F:efflux transmembrane transporter activity"/>
    <property type="evidence" value="ECO:0007669"/>
    <property type="project" value="InterPro"/>
</dbReference>
<evidence type="ECO:0000256" key="4">
    <source>
        <dbReference type="SAM" id="MobiDB-lite"/>
    </source>
</evidence>
<keyword evidence="2" id="KW-0564">Palmitate</keyword>
<protein>
    <submittedName>
        <fullName evidence="6">Efflux transporter outer membrane subunit</fullName>
    </submittedName>
</protein>
<reference evidence="6" key="1">
    <citation type="journal article" date="2020" name="mSystems">
        <title>Genome- and Community-Level Interaction Insights into Carbon Utilization and Element Cycling Functions of Hydrothermarchaeota in Hydrothermal Sediment.</title>
        <authorList>
            <person name="Zhou Z."/>
            <person name="Liu Y."/>
            <person name="Xu W."/>
            <person name="Pan J."/>
            <person name="Luo Z.H."/>
            <person name="Li M."/>
        </authorList>
    </citation>
    <scope>NUCLEOTIDE SEQUENCE [LARGE SCALE GENOMIC DNA]</scope>
    <source>
        <strain evidence="6">SpSt-767</strain>
    </source>
</reference>
<dbReference type="Gene3D" id="2.20.200.10">
    <property type="entry name" value="Outer membrane efflux proteins (OEP)"/>
    <property type="match status" value="1"/>
</dbReference>
<dbReference type="Pfam" id="PF02321">
    <property type="entry name" value="OEP"/>
    <property type="match status" value="2"/>
</dbReference>
<dbReference type="InterPro" id="IPR010131">
    <property type="entry name" value="MdtP/NodT-like"/>
</dbReference>
<feature type="transmembrane region" description="Helical" evidence="5">
    <location>
        <begin position="12"/>
        <end position="29"/>
    </location>
</feature>